<dbReference type="Pfam" id="PF22725">
    <property type="entry name" value="GFO_IDH_MocA_C3"/>
    <property type="match status" value="1"/>
</dbReference>
<dbReference type="PANTHER" id="PTHR43818">
    <property type="entry name" value="BCDNA.GH03377"/>
    <property type="match status" value="1"/>
</dbReference>
<gene>
    <name evidence="4" type="ORF">HZS54_03155</name>
</gene>
<dbReference type="PANTHER" id="PTHR43818:SF11">
    <property type="entry name" value="BCDNA.GH03377"/>
    <property type="match status" value="1"/>
</dbReference>
<dbReference type="Proteomes" id="UP000509346">
    <property type="component" value="Chromosome"/>
</dbReference>
<feature type="domain" description="Gfo/Idh/MocA-like oxidoreductase N-terminal" evidence="2">
    <location>
        <begin position="4"/>
        <end position="123"/>
    </location>
</feature>
<name>A0A7D5T1V1_9EURY</name>
<evidence type="ECO:0000313" key="5">
    <source>
        <dbReference type="Proteomes" id="UP000509346"/>
    </source>
</evidence>
<evidence type="ECO:0000259" key="2">
    <source>
        <dbReference type="Pfam" id="PF01408"/>
    </source>
</evidence>
<keyword evidence="1" id="KW-0560">Oxidoreductase</keyword>
<dbReference type="SUPFAM" id="SSF55347">
    <property type="entry name" value="Glyceraldehyde-3-phosphate dehydrogenase-like, C-terminal domain"/>
    <property type="match status" value="1"/>
</dbReference>
<dbReference type="GO" id="GO:0016491">
    <property type="term" value="F:oxidoreductase activity"/>
    <property type="evidence" value="ECO:0007669"/>
    <property type="project" value="UniProtKB-KW"/>
</dbReference>
<dbReference type="InterPro" id="IPR036291">
    <property type="entry name" value="NAD(P)-bd_dom_sf"/>
</dbReference>
<dbReference type="GeneID" id="56081554"/>
<sequence length="343" mass="36396">MTTRLAAIGLGDLGRMQLDGVTAHPDADVTVVAGSDVAADARESFAAEYDAPAYADYEAMLDAEAVDAVTVVTPHTLHYEQTVACLERGLDVLLEKPMVTETGHAVDLVNRAREGDSLLQIGYQRHLHPGYRAVRETVLGGEIGDVHMAACYLAQDWIANTQGTWRVDPALSGGGQLSDSGSHLLDALLWTTDSRAREVAAVMDDRDHAVDVNTALSATLDGPDGPITASVGVSADGTGFEESLVLWGTDGHLQFDHGGLTVFDSSGGEPDHRTFDAGSYAEQTTKKVLAFLDAVEGERDNPVPPEFGLRVTALTEGAYRARESGETVDVTELVASAREEYGG</sequence>
<dbReference type="Gene3D" id="3.30.360.10">
    <property type="entry name" value="Dihydrodipicolinate Reductase, domain 2"/>
    <property type="match status" value="1"/>
</dbReference>
<proteinExistence type="predicted"/>
<dbReference type="GO" id="GO:0000166">
    <property type="term" value="F:nucleotide binding"/>
    <property type="evidence" value="ECO:0007669"/>
    <property type="project" value="InterPro"/>
</dbReference>
<organism evidence="4 5">
    <name type="scientific">Halosimplex pelagicum</name>
    <dbReference type="NCBI Taxonomy" id="869886"/>
    <lineage>
        <taxon>Archaea</taxon>
        <taxon>Methanobacteriati</taxon>
        <taxon>Methanobacteriota</taxon>
        <taxon>Stenosarchaea group</taxon>
        <taxon>Halobacteria</taxon>
        <taxon>Halobacteriales</taxon>
        <taxon>Haloarculaceae</taxon>
        <taxon>Halosimplex</taxon>
    </lineage>
</organism>
<dbReference type="RefSeq" id="WP_179920513.1">
    <property type="nucleotide sequence ID" value="NZ_CP058909.1"/>
</dbReference>
<reference evidence="4 5" key="1">
    <citation type="submission" date="2020-07" db="EMBL/GenBank/DDBJ databases">
        <title>Halosimplex litoreum sp. nov. and Halosimplex rubrum sp. nov., isolated from different salt environments.</title>
        <authorList>
            <person name="Cui H."/>
        </authorList>
    </citation>
    <scope>NUCLEOTIDE SEQUENCE [LARGE SCALE GENOMIC DNA]</scope>
    <source>
        <strain evidence="4 5">R2</strain>
    </source>
</reference>
<evidence type="ECO:0000259" key="3">
    <source>
        <dbReference type="Pfam" id="PF22725"/>
    </source>
</evidence>
<dbReference type="InterPro" id="IPR000683">
    <property type="entry name" value="Gfo/Idh/MocA-like_OxRdtase_N"/>
</dbReference>
<dbReference type="InterPro" id="IPR055170">
    <property type="entry name" value="GFO_IDH_MocA-like_dom"/>
</dbReference>
<dbReference type="Gene3D" id="3.40.50.720">
    <property type="entry name" value="NAD(P)-binding Rossmann-like Domain"/>
    <property type="match status" value="1"/>
</dbReference>
<accession>A0A7D5T1V1</accession>
<evidence type="ECO:0000313" key="4">
    <source>
        <dbReference type="EMBL" id="QLH80691.1"/>
    </source>
</evidence>
<dbReference type="KEGG" id="hpel:HZS54_03155"/>
<feature type="domain" description="GFO/IDH/MocA-like oxidoreductase" evidence="3">
    <location>
        <begin position="131"/>
        <end position="253"/>
    </location>
</feature>
<dbReference type="OrthoDB" id="25239at2157"/>
<dbReference type="InterPro" id="IPR050463">
    <property type="entry name" value="Gfo/Idh/MocA_oxidrdct_glycsds"/>
</dbReference>
<dbReference type="EMBL" id="CP058909">
    <property type="protein sequence ID" value="QLH80691.1"/>
    <property type="molecule type" value="Genomic_DNA"/>
</dbReference>
<dbReference type="AlphaFoldDB" id="A0A7D5T1V1"/>
<dbReference type="Pfam" id="PF01408">
    <property type="entry name" value="GFO_IDH_MocA"/>
    <property type="match status" value="1"/>
</dbReference>
<keyword evidence="5" id="KW-1185">Reference proteome</keyword>
<protein>
    <submittedName>
        <fullName evidence="4">Gfo/Idh/MocA family oxidoreductase</fullName>
    </submittedName>
</protein>
<dbReference type="SUPFAM" id="SSF51735">
    <property type="entry name" value="NAD(P)-binding Rossmann-fold domains"/>
    <property type="match status" value="1"/>
</dbReference>
<evidence type="ECO:0000256" key="1">
    <source>
        <dbReference type="ARBA" id="ARBA00023002"/>
    </source>
</evidence>